<organism evidence="2 3">
    <name type="scientific">Diaporthe vaccinii</name>
    <dbReference type="NCBI Taxonomy" id="105482"/>
    <lineage>
        <taxon>Eukaryota</taxon>
        <taxon>Fungi</taxon>
        <taxon>Dikarya</taxon>
        <taxon>Ascomycota</taxon>
        <taxon>Pezizomycotina</taxon>
        <taxon>Sordariomycetes</taxon>
        <taxon>Sordariomycetidae</taxon>
        <taxon>Diaporthales</taxon>
        <taxon>Diaporthaceae</taxon>
        <taxon>Diaporthe</taxon>
        <taxon>Diaporthe eres species complex</taxon>
    </lineage>
</organism>
<accession>A0ABR4DPE3</accession>
<dbReference type="Pfam" id="PF07093">
    <property type="entry name" value="SGT1"/>
    <property type="match status" value="1"/>
</dbReference>
<comment type="caution">
    <text evidence="2">The sequence shown here is derived from an EMBL/GenBank/DDBJ whole genome shotgun (WGS) entry which is preliminary data.</text>
</comment>
<dbReference type="Proteomes" id="UP001600888">
    <property type="component" value="Unassembled WGS sequence"/>
</dbReference>
<dbReference type="EMBL" id="JBAWTH010000273">
    <property type="protein sequence ID" value="KAL2272214.1"/>
    <property type="molecule type" value="Genomic_DNA"/>
</dbReference>
<dbReference type="InterPro" id="IPR010770">
    <property type="entry name" value="Ecd"/>
</dbReference>
<gene>
    <name evidence="2" type="ORF">FJTKL_07372</name>
</gene>
<feature type="region of interest" description="Disordered" evidence="1">
    <location>
        <begin position="506"/>
        <end position="533"/>
    </location>
</feature>
<evidence type="ECO:0000256" key="1">
    <source>
        <dbReference type="SAM" id="MobiDB-lite"/>
    </source>
</evidence>
<name>A0ABR4DPE3_9PEZI</name>
<protein>
    <submittedName>
        <fullName evidence="2">Uncharacterized protein</fullName>
    </submittedName>
</protein>
<dbReference type="PANTHER" id="PTHR13060:SF0">
    <property type="entry name" value="PROTEIN ECDYSONELESS HOMOLOG"/>
    <property type="match status" value="1"/>
</dbReference>
<feature type="region of interest" description="Disordered" evidence="1">
    <location>
        <begin position="455"/>
        <end position="491"/>
    </location>
</feature>
<feature type="compositionally biased region" description="Acidic residues" evidence="1">
    <location>
        <begin position="464"/>
        <end position="491"/>
    </location>
</feature>
<sequence length="641" mass="70943">MQTCNRLGSRAQSPPPLDELLVKMADAAGSKPAEPADGGFKGFERSLPENCVEYMLFIIDAKLQPQQVFSRLDTVRKAAVQLSSQLTSGYIWQRDAFNVEVATEKGLVHLHCITDYGDSVEDEWLIVYILRELTKQFPDLWVRVSDSDGEFLLVEAANVLPKWLSPENDANRAWIHGGQLRIIPLAPGGSAQPRSITLSDAVGVLQSAADTLVHSPFVEAEAFYRLDKYPAQIQDSMHHSMVSIPRRLAYLIHQAPKAIAPAVEAFYLRDPIAMKPLMSPSAVSLVFPPKHFVDLSVRFTKVLYAQLKSQVFPTPPSWNDVFSSSERQAAADGSSVAQKKHAMLELGMKVTCGFEMLASNASKSNNRTVREIALLLEDLAEDGDSVLPTDAEIASWEECSRDDDDSWMDINFDDFEKELDGRGDTSKADKLGDTGAPADLRKIVSRFEAFLNDDKAGIDGAEHDEMDEDDDEDEYDDDEEDTDSEDREISFDEEEFARMMREMMGLPADATKSTHTSSGKAPDADLQRNIREDEEIRHLSEQMETELNGHGALSLGLGEENPRALKDKGKKKAGEVSGETSLQDINDESEDEEVDIDYNLAKNILESFKGQAGMAGPVGTMLAGMGMRLPRDEGEEESSHT</sequence>
<evidence type="ECO:0000313" key="2">
    <source>
        <dbReference type="EMBL" id="KAL2272214.1"/>
    </source>
</evidence>
<keyword evidence="3" id="KW-1185">Reference proteome</keyword>
<proteinExistence type="predicted"/>
<evidence type="ECO:0000313" key="3">
    <source>
        <dbReference type="Proteomes" id="UP001600888"/>
    </source>
</evidence>
<reference evidence="2 3" key="1">
    <citation type="submission" date="2024-03" db="EMBL/GenBank/DDBJ databases">
        <title>A high-quality draft genome sequence of Diaporthe vaccinii, a causative agent of upright dieback and viscid rot disease in cranberry plants.</title>
        <authorList>
            <person name="Sarrasin M."/>
            <person name="Lang B.F."/>
            <person name="Burger G."/>
        </authorList>
    </citation>
    <scope>NUCLEOTIDE SEQUENCE [LARGE SCALE GENOMIC DNA]</scope>
    <source>
        <strain evidence="2 3">IS7</strain>
    </source>
</reference>
<feature type="compositionally biased region" description="Basic and acidic residues" evidence="1">
    <location>
        <begin position="522"/>
        <end position="533"/>
    </location>
</feature>
<feature type="region of interest" description="Disordered" evidence="1">
    <location>
        <begin position="545"/>
        <end position="591"/>
    </location>
</feature>
<dbReference type="PANTHER" id="PTHR13060">
    <property type="entry name" value="SGT1 PROTEIN HSGT1 SUPPRESSOR OF GCR2"/>
    <property type="match status" value="1"/>
</dbReference>